<evidence type="ECO:0000313" key="2">
    <source>
        <dbReference type="EMBL" id="OGE86358.1"/>
    </source>
</evidence>
<dbReference type="EMBL" id="MFES01000003">
    <property type="protein sequence ID" value="OGE86358.1"/>
    <property type="molecule type" value="Genomic_DNA"/>
</dbReference>
<accession>A0A1F5P8Z8</accession>
<dbReference type="Proteomes" id="UP000176786">
    <property type="component" value="Unassembled WGS sequence"/>
</dbReference>
<reference evidence="2 3" key="1">
    <citation type="journal article" date="2016" name="Nat. Commun.">
        <title>Thousands of microbial genomes shed light on interconnected biogeochemical processes in an aquifer system.</title>
        <authorList>
            <person name="Anantharaman K."/>
            <person name="Brown C.T."/>
            <person name="Hug L.A."/>
            <person name="Sharon I."/>
            <person name="Castelle C.J."/>
            <person name="Probst A.J."/>
            <person name="Thomas B.C."/>
            <person name="Singh A."/>
            <person name="Wilkins M.J."/>
            <person name="Karaoz U."/>
            <person name="Brodie E.L."/>
            <person name="Williams K.H."/>
            <person name="Hubbard S.S."/>
            <person name="Banfield J.F."/>
        </authorList>
    </citation>
    <scope>NUCLEOTIDE SEQUENCE [LARGE SCALE GENOMIC DNA]</scope>
</reference>
<organism evidence="2 3">
    <name type="scientific">Candidatus Doudnabacteria bacterium RIFCSPHIGHO2_02_FULL_46_11</name>
    <dbReference type="NCBI Taxonomy" id="1817832"/>
    <lineage>
        <taxon>Bacteria</taxon>
        <taxon>Candidatus Doudnaibacteriota</taxon>
    </lineage>
</organism>
<name>A0A1F5P8Z8_9BACT</name>
<evidence type="ECO:0000256" key="1">
    <source>
        <dbReference type="SAM" id="Phobius"/>
    </source>
</evidence>
<protein>
    <submittedName>
        <fullName evidence="2">Uncharacterized protein</fullName>
    </submittedName>
</protein>
<gene>
    <name evidence="2" type="ORF">A3J48_02575</name>
</gene>
<dbReference type="AlphaFoldDB" id="A0A1F5P8Z8"/>
<keyword evidence="1" id="KW-0472">Membrane</keyword>
<keyword evidence="1" id="KW-0812">Transmembrane</keyword>
<sequence>METEILQKLAEQEQKIDAIYVSVEKTRKYILWTVIASVVLFLLPLIGLLFAIPKFISTLNSGLNF</sequence>
<evidence type="ECO:0000313" key="3">
    <source>
        <dbReference type="Proteomes" id="UP000176786"/>
    </source>
</evidence>
<comment type="caution">
    <text evidence="2">The sequence shown here is derived from an EMBL/GenBank/DDBJ whole genome shotgun (WGS) entry which is preliminary data.</text>
</comment>
<proteinExistence type="predicted"/>
<feature type="transmembrane region" description="Helical" evidence="1">
    <location>
        <begin position="29"/>
        <end position="52"/>
    </location>
</feature>
<keyword evidence="1" id="KW-1133">Transmembrane helix</keyword>